<accession>A0A9P0KEC2</accession>
<name>A0A9P0KEC2_ACAOB</name>
<evidence type="ECO:0000256" key="4">
    <source>
        <dbReference type="ARBA" id="ARBA00023136"/>
    </source>
</evidence>
<gene>
    <name evidence="6" type="ORF">ACAOBT_LOCUS8548</name>
</gene>
<dbReference type="GO" id="GO:0016020">
    <property type="term" value="C:membrane"/>
    <property type="evidence" value="ECO:0007669"/>
    <property type="project" value="UniProtKB-SubCell"/>
</dbReference>
<dbReference type="GO" id="GO:0015232">
    <property type="term" value="F:heme transmembrane transporter activity"/>
    <property type="evidence" value="ECO:0007669"/>
    <property type="project" value="TreeGrafter"/>
</dbReference>
<evidence type="ECO:0000256" key="3">
    <source>
        <dbReference type="ARBA" id="ARBA00022989"/>
    </source>
</evidence>
<dbReference type="GO" id="GO:0097037">
    <property type="term" value="P:heme export"/>
    <property type="evidence" value="ECO:0007669"/>
    <property type="project" value="TreeGrafter"/>
</dbReference>
<dbReference type="OrthoDB" id="422206at2759"/>
<dbReference type="InterPro" id="IPR049680">
    <property type="entry name" value="FLVCR1-2_SLC49-like"/>
</dbReference>
<feature type="transmembrane region" description="Helical" evidence="5">
    <location>
        <begin position="31"/>
        <end position="48"/>
    </location>
</feature>
<evidence type="ECO:0000256" key="2">
    <source>
        <dbReference type="ARBA" id="ARBA00022692"/>
    </source>
</evidence>
<reference evidence="6" key="1">
    <citation type="submission" date="2022-03" db="EMBL/GenBank/DDBJ databases">
        <authorList>
            <person name="Sayadi A."/>
        </authorList>
    </citation>
    <scope>NUCLEOTIDE SEQUENCE</scope>
</reference>
<comment type="caution">
    <text evidence="6">The sequence shown here is derived from an EMBL/GenBank/DDBJ whole genome shotgun (WGS) entry which is preliminary data.</text>
</comment>
<dbReference type="Proteomes" id="UP001152888">
    <property type="component" value="Unassembled WGS sequence"/>
</dbReference>
<comment type="subcellular location">
    <subcellularLocation>
        <location evidence="1">Membrane</location>
        <topology evidence="1">Multi-pass membrane protein</topology>
    </subcellularLocation>
</comment>
<evidence type="ECO:0000256" key="5">
    <source>
        <dbReference type="SAM" id="Phobius"/>
    </source>
</evidence>
<evidence type="ECO:0000313" key="7">
    <source>
        <dbReference type="Proteomes" id="UP001152888"/>
    </source>
</evidence>
<dbReference type="PANTHER" id="PTHR10924">
    <property type="entry name" value="MAJOR FACILITATOR SUPERFAMILY PROTEIN-RELATED"/>
    <property type="match status" value="1"/>
</dbReference>
<keyword evidence="4 5" id="KW-0472">Membrane</keyword>
<evidence type="ECO:0000313" key="6">
    <source>
        <dbReference type="EMBL" id="CAH1969776.1"/>
    </source>
</evidence>
<protein>
    <submittedName>
        <fullName evidence="6">Uncharacterized protein</fullName>
    </submittedName>
</protein>
<dbReference type="GO" id="GO:0020037">
    <property type="term" value="F:heme binding"/>
    <property type="evidence" value="ECO:0007669"/>
    <property type="project" value="TreeGrafter"/>
</dbReference>
<organism evidence="6 7">
    <name type="scientific">Acanthoscelides obtectus</name>
    <name type="common">Bean weevil</name>
    <name type="synonym">Bruchus obtectus</name>
    <dbReference type="NCBI Taxonomy" id="200917"/>
    <lineage>
        <taxon>Eukaryota</taxon>
        <taxon>Metazoa</taxon>
        <taxon>Ecdysozoa</taxon>
        <taxon>Arthropoda</taxon>
        <taxon>Hexapoda</taxon>
        <taxon>Insecta</taxon>
        <taxon>Pterygota</taxon>
        <taxon>Neoptera</taxon>
        <taxon>Endopterygota</taxon>
        <taxon>Coleoptera</taxon>
        <taxon>Polyphaga</taxon>
        <taxon>Cucujiformia</taxon>
        <taxon>Chrysomeloidea</taxon>
        <taxon>Chrysomelidae</taxon>
        <taxon>Bruchinae</taxon>
        <taxon>Bruchini</taxon>
        <taxon>Acanthoscelides</taxon>
    </lineage>
</organism>
<dbReference type="AlphaFoldDB" id="A0A9P0KEC2"/>
<proteinExistence type="predicted"/>
<evidence type="ECO:0000256" key="1">
    <source>
        <dbReference type="ARBA" id="ARBA00004141"/>
    </source>
</evidence>
<keyword evidence="7" id="KW-1185">Reference proteome</keyword>
<sequence length="64" mass="7089">MGLVMILVGMLGSILIGIVLDQTHRYKEAAIFVFLMTAVSMGGFLFALEMRSKWMIYVTIGVFG</sequence>
<keyword evidence="2 5" id="KW-0812">Transmembrane</keyword>
<dbReference type="PANTHER" id="PTHR10924:SF4">
    <property type="entry name" value="GH15861P"/>
    <property type="match status" value="1"/>
</dbReference>
<dbReference type="EMBL" id="CAKOFQ010006766">
    <property type="protein sequence ID" value="CAH1969776.1"/>
    <property type="molecule type" value="Genomic_DNA"/>
</dbReference>
<keyword evidence="3 5" id="KW-1133">Transmembrane helix</keyword>